<reference evidence="3 4" key="2">
    <citation type="submission" date="2017-08" db="EMBL/GenBank/DDBJ databases">
        <authorList>
            <person name="de Groot N.N."/>
        </authorList>
    </citation>
    <scope>NUCLEOTIDE SEQUENCE [LARGE SCALE GENOMIC DNA]</scope>
    <source>
        <strain evidence="3 4">USBA 78</strain>
    </source>
</reference>
<feature type="region of interest" description="Disordered" evidence="1">
    <location>
        <begin position="40"/>
        <end position="70"/>
    </location>
</feature>
<dbReference type="EMBL" id="OBMM01000003">
    <property type="protein sequence ID" value="SOC20783.1"/>
    <property type="molecule type" value="Genomic_DNA"/>
</dbReference>
<dbReference type="InterPro" id="IPR011681">
    <property type="entry name" value="GcrA"/>
</dbReference>
<feature type="region of interest" description="Disordered" evidence="1">
    <location>
        <begin position="119"/>
        <end position="146"/>
    </location>
</feature>
<evidence type="ECO:0000313" key="5">
    <source>
        <dbReference type="Proteomes" id="UP000252266"/>
    </source>
</evidence>
<dbReference type="EMBL" id="JPWJ01000001">
    <property type="protein sequence ID" value="RCK53129.1"/>
    <property type="molecule type" value="Genomic_DNA"/>
</dbReference>
<dbReference type="Gene3D" id="1.10.10.60">
    <property type="entry name" value="Homeodomain-like"/>
    <property type="match status" value="1"/>
</dbReference>
<reference evidence="2 5" key="1">
    <citation type="submission" date="2014-07" db="EMBL/GenBank/DDBJ databases">
        <title>Draft genome sequence of Thalassospira xiamenensis IB13.</title>
        <authorList>
            <person name="Lai Q."/>
            <person name="Shao Z."/>
        </authorList>
    </citation>
    <scope>NUCLEOTIDE SEQUENCE [LARGE SCALE GENOMIC DNA]</scope>
    <source>
        <strain evidence="2 5">IB13</strain>
    </source>
</reference>
<proteinExistence type="predicted"/>
<evidence type="ECO:0000256" key="1">
    <source>
        <dbReference type="SAM" id="MobiDB-lite"/>
    </source>
</evidence>
<dbReference type="RefSeq" id="WP_062948182.1">
    <property type="nucleotide sequence ID" value="NZ_JALLPZ010000002.1"/>
</dbReference>
<dbReference type="AlphaFoldDB" id="A0A154KNF2"/>
<evidence type="ECO:0000313" key="4">
    <source>
        <dbReference type="Proteomes" id="UP000219068"/>
    </source>
</evidence>
<sequence length="146" mass="16018">MSWTPEKIELLTSLWNQGWTTARIGEELGVGKNAVVGKAHRLGLPKRPSPIQRRAEESEPKKAPAPKVQSKGISIFDLGVGMCRWPFGDPGDEDFHFCGKKIVPGKPYCDEHCAAAYLNGKNPREDGPRNVPGRPNAPHMSHGAKK</sequence>
<protein>
    <submittedName>
        <fullName evidence="3">GcrA cell cycle regulator</fullName>
    </submittedName>
    <submittedName>
        <fullName evidence="2">Global cell cycle regulator GcrA-like protein</fullName>
    </submittedName>
</protein>
<accession>A0A154KNF2</accession>
<gene>
    <name evidence="3" type="ORF">SAMN05428964_103219</name>
    <name evidence="2" type="ORF">TH44_02680</name>
</gene>
<evidence type="ECO:0000313" key="3">
    <source>
        <dbReference type="EMBL" id="SOC20783.1"/>
    </source>
</evidence>
<dbReference type="Proteomes" id="UP000219068">
    <property type="component" value="Unassembled WGS sequence"/>
</dbReference>
<dbReference type="Pfam" id="PF07750">
    <property type="entry name" value="GcrA"/>
    <property type="match status" value="2"/>
</dbReference>
<dbReference type="Proteomes" id="UP000252266">
    <property type="component" value="Unassembled WGS sequence"/>
</dbReference>
<feature type="compositionally biased region" description="Basic and acidic residues" evidence="1">
    <location>
        <begin position="53"/>
        <end position="62"/>
    </location>
</feature>
<name>A0A154KNF2_9PROT</name>
<organism evidence="2 5">
    <name type="scientific">Thalassospira xiamenensis</name>
    <dbReference type="NCBI Taxonomy" id="220697"/>
    <lineage>
        <taxon>Bacteria</taxon>
        <taxon>Pseudomonadati</taxon>
        <taxon>Pseudomonadota</taxon>
        <taxon>Alphaproteobacteria</taxon>
        <taxon>Rhodospirillales</taxon>
        <taxon>Thalassospiraceae</taxon>
        <taxon>Thalassospira</taxon>
    </lineage>
</organism>
<evidence type="ECO:0000313" key="2">
    <source>
        <dbReference type="EMBL" id="RCK53129.1"/>
    </source>
</evidence>